<feature type="compositionally biased region" description="Basic and acidic residues" evidence="1">
    <location>
        <begin position="247"/>
        <end position="271"/>
    </location>
</feature>
<reference evidence="2" key="1">
    <citation type="submission" date="2020-12" db="EMBL/GenBank/DDBJ databases">
        <authorList>
            <consortium name="Molecular Ecology Group"/>
        </authorList>
    </citation>
    <scope>NUCLEOTIDE SEQUENCE</scope>
    <source>
        <strain evidence="2">TBG_1078</strain>
    </source>
</reference>
<feature type="compositionally biased region" description="Low complexity" evidence="1">
    <location>
        <begin position="77"/>
        <end position="90"/>
    </location>
</feature>
<feature type="compositionally biased region" description="Basic and acidic residues" evidence="1">
    <location>
        <begin position="117"/>
        <end position="128"/>
    </location>
</feature>
<evidence type="ECO:0000313" key="3">
    <source>
        <dbReference type="Proteomes" id="UP000645828"/>
    </source>
</evidence>
<gene>
    <name evidence="2" type="ORF">NYPRO_LOCUS15873</name>
</gene>
<feature type="compositionally biased region" description="Low complexity" evidence="1">
    <location>
        <begin position="217"/>
        <end position="226"/>
    </location>
</feature>
<name>A0A811Z2V5_NYCPR</name>
<comment type="caution">
    <text evidence="2">The sequence shown here is derived from an EMBL/GenBank/DDBJ whole genome shotgun (WGS) entry which is preliminary data.</text>
</comment>
<protein>
    <submittedName>
        <fullName evidence="2">(raccoon dog) hypothetical protein</fullName>
    </submittedName>
</protein>
<sequence>MKQGSNASALACNTEVTEQKATPVESGKCNPVKECMGDHDTGGAGSPLFPDTPSHRAQVEVEKNVPARAPRGHRRSAPTAGGRARAAPVQRPRRAAARRPCTPRTGSGAPDAPPGESRPRCRGGEPRRPAGRQATLQSRGPARPRCAPAPPRPARPGPPPRARRPHSPLSLARRRARERGPCGCRMPSGPSATRRPGSGSGRARAAAEDEAGGPLGGLCAAPAAPGKFGGARGGPAPPRPGRPSVPTRERPPPASAERRLVPGSRPRERPPARPPAALLAPPQPPPTPPGDVCLQRLRVRAPGSPPGHMPALKLAAQSHPGVHAVPGGPDVHDFPGLEPFLGTFLLQQGNKMKLKKKKKTLKSSRKRLLKLLG</sequence>
<accession>A0A811Z2V5</accession>
<dbReference type="AlphaFoldDB" id="A0A811Z2V5"/>
<feature type="compositionally biased region" description="Pro residues" evidence="1">
    <location>
        <begin position="147"/>
        <end position="160"/>
    </location>
</feature>
<organism evidence="2 3">
    <name type="scientific">Nyctereutes procyonoides</name>
    <name type="common">Raccoon dog</name>
    <name type="synonym">Canis procyonoides</name>
    <dbReference type="NCBI Taxonomy" id="34880"/>
    <lineage>
        <taxon>Eukaryota</taxon>
        <taxon>Metazoa</taxon>
        <taxon>Chordata</taxon>
        <taxon>Craniata</taxon>
        <taxon>Vertebrata</taxon>
        <taxon>Euteleostomi</taxon>
        <taxon>Mammalia</taxon>
        <taxon>Eutheria</taxon>
        <taxon>Laurasiatheria</taxon>
        <taxon>Carnivora</taxon>
        <taxon>Caniformia</taxon>
        <taxon>Canidae</taxon>
        <taxon>Nyctereutes</taxon>
    </lineage>
</organism>
<keyword evidence="3" id="KW-1185">Reference proteome</keyword>
<dbReference type="Proteomes" id="UP000645828">
    <property type="component" value="Unassembled WGS sequence"/>
</dbReference>
<feature type="region of interest" description="Disordered" evidence="1">
    <location>
        <begin position="1"/>
        <end position="292"/>
    </location>
</feature>
<feature type="compositionally biased region" description="Basic residues" evidence="1">
    <location>
        <begin position="161"/>
        <end position="177"/>
    </location>
</feature>
<feature type="compositionally biased region" description="Basic and acidic residues" evidence="1">
    <location>
        <begin position="53"/>
        <end position="65"/>
    </location>
</feature>
<dbReference type="EMBL" id="CAJHUB010000755">
    <property type="protein sequence ID" value="CAD7683081.1"/>
    <property type="molecule type" value="Genomic_DNA"/>
</dbReference>
<feature type="compositionally biased region" description="Low complexity" evidence="1">
    <location>
        <begin position="187"/>
        <end position="204"/>
    </location>
</feature>
<evidence type="ECO:0000256" key="1">
    <source>
        <dbReference type="SAM" id="MobiDB-lite"/>
    </source>
</evidence>
<proteinExistence type="predicted"/>
<evidence type="ECO:0000313" key="2">
    <source>
        <dbReference type="EMBL" id="CAD7683081.1"/>
    </source>
</evidence>